<evidence type="ECO:0000313" key="8">
    <source>
        <dbReference type="Proteomes" id="UP000821853"/>
    </source>
</evidence>
<name>A0A9J6GL19_HAELO</name>
<protein>
    <submittedName>
        <fullName evidence="7">Uncharacterized protein</fullName>
    </submittedName>
</protein>
<dbReference type="SUPFAM" id="SSF52518">
    <property type="entry name" value="Thiamin diphosphate-binding fold (THDP-binding)"/>
    <property type="match status" value="1"/>
</dbReference>
<dbReference type="PANTHER" id="PTHR23152:SF4">
    <property type="entry name" value="2-OXOADIPATE DEHYDROGENASE COMPLEX COMPONENT E1"/>
    <property type="match status" value="1"/>
</dbReference>
<dbReference type="VEuPathDB" id="VectorBase:HLOH_063320"/>
<evidence type="ECO:0000256" key="5">
    <source>
        <dbReference type="SAM" id="MobiDB-lite"/>
    </source>
</evidence>
<keyword evidence="6" id="KW-0472">Membrane</keyword>
<evidence type="ECO:0000256" key="3">
    <source>
        <dbReference type="ARBA" id="ARBA00023002"/>
    </source>
</evidence>
<sequence>MVMHRFEGRWSDMTQAPSAITYWDTGVEPNLLKYVGARSVQVPRDATVHPHLNKVLINERLRKIEEGTNLEWATAEALALGSLLFQGFNVRICGQDVGRGTFSQRHAILVDRTTEQHLVPPQQPRPGPRPGTPGPLRGIALYLGWYSSTFQLLLWLFVFSLKGTD</sequence>
<organism evidence="7 8">
    <name type="scientific">Haemaphysalis longicornis</name>
    <name type="common">Bush tick</name>
    <dbReference type="NCBI Taxonomy" id="44386"/>
    <lineage>
        <taxon>Eukaryota</taxon>
        <taxon>Metazoa</taxon>
        <taxon>Ecdysozoa</taxon>
        <taxon>Arthropoda</taxon>
        <taxon>Chelicerata</taxon>
        <taxon>Arachnida</taxon>
        <taxon>Acari</taxon>
        <taxon>Parasitiformes</taxon>
        <taxon>Ixodida</taxon>
        <taxon>Ixodoidea</taxon>
        <taxon>Ixodidae</taxon>
        <taxon>Haemaphysalinae</taxon>
        <taxon>Haemaphysalis</taxon>
    </lineage>
</organism>
<evidence type="ECO:0000256" key="4">
    <source>
        <dbReference type="ARBA" id="ARBA00023052"/>
    </source>
</evidence>
<feature type="region of interest" description="Disordered" evidence="5">
    <location>
        <begin position="114"/>
        <end position="133"/>
    </location>
</feature>
<dbReference type="GO" id="GO:0030976">
    <property type="term" value="F:thiamine pyrophosphate binding"/>
    <property type="evidence" value="ECO:0007669"/>
    <property type="project" value="InterPro"/>
</dbReference>
<dbReference type="InterPro" id="IPR029061">
    <property type="entry name" value="THDP-binding"/>
</dbReference>
<dbReference type="EMBL" id="JABSTR010000007">
    <property type="protein sequence ID" value="KAH9375938.1"/>
    <property type="molecule type" value="Genomic_DNA"/>
</dbReference>
<feature type="compositionally biased region" description="Pro residues" evidence="5">
    <location>
        <begin position="121"/>
        <end position="133"/>
    </location>
</feature>
<reference evidence="7 8" key="1">
    <citation type="journal article" date="2020" name="Cell">
        <title>Large-Scale Comparative Analyses of Tick Genomes Elucidate Their Genetic Diversity and Vector Capacities.</title>
        <authorList>
            <consortium name="Tick Genome and Microbiome Consortium (TIGMIC)"/>
            <person name="Jia N."/>
            <person name="Wang J."/>
            <person name="Shi W."/>
            <person name="Du L."/>
            <person name="Sun Y."/>
            <person name="Zhan W."/>
            <person name="Jiang J.F."/>
            <person name="Wang Q."/>
            <person name="Zhang B."/>
            <person name="Ji P."/>
            <person name="Bell-Sakyi L."/>
            <person name="Cui X.M."/>
            <person name="Yuan T.T."/>
            <person name="Jiang B.G."/>
            <person name="Yang W.F."/>
            <person name="Lam T.T."/>
            <person name="Chang Q.C."/>
            <person name="Ding S.J."/>
            <person name="Wang X.J."/>
            <person name="Zhu J.G."/>
            <person name="Ruan X.D."/>
            <person name="Zhao L."/>
            <person name="Wei J.T."/>
            <person name="Ye R.Z."/>
            <person name="Que T.C."/>
            <person name="Du C.H."/>
            <person name="Zhou Y.H."/>
            <person name="Cheng J.X."/>
            <person name="Dai P.F."/>
            <person name="Guo W.B."/>
            <person name="Han X.H."/>
            <person name="Huang E.J."/>
            <person name="Li L.F."/>
            <person name="Wei W."/>
            <person name="Gao Y.C."/>
            <person name="Liu J.Z."/>
            <person name="Shao H.Z."/>
            <person name="Wang X."/>
            <person name="Wang C.C."/>
            <person name="Yang T.C."/>
            <person name="Huo Q.B."/>
            <person name="Li W."/>
            <person name="Chen H.Y."/>
            <person name="Chen S.E."/>
            <person name="Zhou L.G."/>
            <person name="Ni X.B."/>
            <person name="Tian J.H."/>
            <person name="Sheng Y."/>
            <person name="Liu T."/>
            <person name="Pan Y.S."/>
            <person name="Xia L.Y."/>
            <person name="Li J."/>
            <person name="Zhao F."/>
            <person name="Cao W.C."/>
        </authorList>
    </citation>
    <scope>NUCLEOTIDE SEQUENCE [LARGE SCALE GENOMIC DNA]</scope>
    <source>
        <strain evidence="7">HaeL-2018</strain>
    </source>
</reference>
<keyword evidence="3" id="KW-0560">Oxidoreductase</keyword>
<dbReference type="InterPro" id="IPR011603">
    <property type="entry name" value="2oxoglutarate_DH_E1"/>
</dbReference>
<proteinExistence type="inferred from homology"/>
<keyword evidence="4" id="KW-0786">Thiamine pyrophosphate</keyword>
<evidence type="ECO:0000256" key="6">
    <source>
        <dbReference type="SAM" id="Phobius"/>
    </source>
</evidence>
<dbReference type="OrthoDB" id="413077at2759"/>
<dbReference type="Gene3D" id="3.40.50.12470">
    <property type="match status" value="1"/>
</dbReference>
<accession>A0A9J6GL19</accession>
<comment type="cofactor">
    <cofactor evidence="1">
        <name>thiamine diphosphate</name>
        <dbReference type="ChEBI" id="CHEBI:58937"/>
    </cofactor>
</comment>
<keyword evidence="6" id="KW-1133">Transmembrane helix</keyword>
<feature type="transmembrane region" description="Helical" evidence="6">
    <location>
        <begin position="139"/>
        <end position="161"/>
    </location>
</feature>
<comment type="caution">
    <text evidence="7">The sequence shown here is derived from an EMBL/GenBank/DDBJ whole genome shotgun (WGS) entry which is preliminary data.</text>
</comment>
<evidence type="ECO:0000256" key="2">
    <source>
        <dbReference type="ARBA" id="ARBA00006936"/>
    </source>
</evidence>
<gene>
    <name evidence="7" type="ORF">HPB48_012578</name>
</gene>
<keyword evidence="6" id="KW-0812">Transmembrane</keyword>
<keyword evidence="8" id="KW-1185">Reference proteome</keyword>
<dbReference type="GO" id="GO:0016624">
    <property type="term" value="F:oxidoreductase activity, acting on the aldehyde or oxo group of donors, disulfide as acceptor"/>
    <property type="evidence" value="ECO:0007669"/>
    <property type="project" value="InterPro"/>
</dbReference>
<dbReference type="AlphaFoldDB" id="A0A9J6GL19"/>
<dbReference type="Proteomes" id="UP000821853">
    <property type="component" value="Chromosome 5"/>
</dbReference>
<comment type="similarity">
    <text evidence="2">Belongs to the alpha-ketoglutarate dehydrogenase family.</text>
</comment>
<evidence type="ECO:0000313" key="7">
    <source>
        <dbReference type="EMBL" id="KAH9375938.1"/>
    </source>
</evidence>
<dbReference type="PANTHER" id="PTHR23152">
    <property type="entry name" value="2-OXOGLUTARATE DEHYDROGENASE"/>
    <property type="match status" value="1"/>
</dbReference>
<evidence type="ECO:0000256" key="1">
    <source>
        <dbReference type="ARBA" id="ARBA00001964"/>
    </source>
</evidence>